<feature type="non-terminal residue" evidence="2">
    <location>
        <position position="79"/>
    </location>
</feature>
<evidence type="ECO:0000313" key="2">
    <source>
        <dbReference type="EMBL" id="KAF0749881.1"/>
    </source>
</evidence>
<name>A0A6G0Y5Y6_APHCR</name>
<keyword evidence="2" id="KW-0418">Kinase</keyword>
<organism evidence="2 3">
    <name type="scientific">Aphis craccivora</name>
    <name type="common">Cowpea aphid</name>
    <dbReference type="NCBI Taxonomy" id="307492"/>
    <lineage>
        <taxon>Eukaryota</taxon>
        <taxon>Metazoa</taxon>
        <taxon>Ecdysozoa</taxon>
        <taxon>Arthropoda</taxon>
        <taxon>Hexapoda</taxon>
        <taxon>Insecta</taxon>
        <taxon>Pterygota</taxon>
        <taxon>Neoptera</taxon>
        <taxon>Paraneoptera</taxon>
        <taxon>Hemiptera</taxon>
        <taxon>Sternorrhyncha</taxon>
        <taxon>Aphidomorpha</taxon>
        <taxon>Aphidoidea</taxon>
        <taxon>Aphididae</taxon>
        <taxon>Aphidini</taxon>
        <taxon>Aphis</taxon>
        <taxon>Aphis</taxon>
    </lineage>
</organism>
<evidence type="ECO:0000313" key="3">
    <source>
        <dbReference type="Proteomes" id="UP000478052"/>
    </source>
</evidence>
<sequence length="79" mass="8924">KSKTVKDESDEEAVEVKDDTIIGISIPNKTHNIKSKLPMNDVHNNKRKLPVNGVKSNKLKSIKKKKSLSNNWKVSEENV</sequence>
<comment type="caution">
    <text evidence="2">The sequence shown here is derived from an EMBL/GenBank/DDBJ whole genome shotgun (WGS) entry which is preliminary data.</text>
</comment>
<feature type="compositionally biased region" description="Basic residues" evidence="1">
    <location>
        <begin position="57"/>
        <end position="67"/>
    </location>
</feature>
<keyword evidence="2" id="KW-0808">Transferase</keyword>
<feature type="non-terminal residue" evidence="2">
    <location>
        <position position="1"/>
    </location>
</feature>
<evidence type="ECO:0000256" key="1">
    <source>
        <dbReference type="SAM" id="MobiDB-lite"/>
    </source>
</evidence>
<gene>
    <name evidence="2" type="ORF">FWK35_00028087</name>
</gene>
<accession>A0A6G0Y5Y6</accession>
<feature type="region of interest" description="Disordered" evidence="1">
    <location>
        <begin position="31"/>
        <end position="79"/>
    </location>
</feature>
<dbReference type="AlphaFoldDB" id="A0A6G0Y5Y6"/>
<proteinExistence type="predicted"/>
<protein>
    <submittedName>
        <fullName evidence="2">p21-activated protein kinase-interacting protein 1-like</fullName>
    </submittedName>
</protein>
<keyword evidence="3" id="KW-1185">Reference proteome</keyword>
<dbReference type="GO" id="GO:0016301">
    <property type="term" value="F:kinase activity"/>
    <property type="evidence" value="ECO:0007669"/>
    <property type="project" value="UniProtKB-KW"/>
</dbReference>
<dbReference type="Proteomes" id="UP000478052">
    <property type="component" value="Unassembled WGS sequence"/>
</dbReference>
<reference evidence="2 3" key="1">
    <citation type="submission" date="2019-08" db="EMBL/GenBank/DDBJ databases">
        <title>Whole genome of Aphis craccivora.</title>
        <authorList>
            <person name="Voronova N.V."/>
            <person name="Shulinski R.S."/>
            <person name="Bandarenka Y.V."/>
            <person name="Zhorov D.G."/>
            <person name="Warner D."/>
        </authorList>
    </citation>
    <scope>NUCLEOTIDE SEQUENCE [LARGE SCALE GENOMIC DNA]</scope>
    <source>
        <strain evidence="2">180601</strain>
        <tissue evidence="2">Whole Body</tissue>
    </source>
</reference>
<dbReference type="EMBL" id="VUJU01005935">
    <property type="protein sequence ID" value="KAF0749881.1"/>
    <property type="molecule type" value="Genomic_DNA"/>
</dbReference>